<dbReference type="Proteomes" id="UP000018861">
    <property type="component" value="Unassembled WGS sequence"/>
</dbReference>
<sequence length="60" mass="7065">MDSRSFFSIQACFTPIFLLFTFLKLLVPYLLSDEFSLHLIITTCISSLYFSIRYENYPVV</sequence>
<keyword evidence="1" id="KW-0812">Transmembrane</keyword>
<comment type="caution">
    <text evidence="2">The sequence shown here is derived from an EMBL/GenBank/DDBJ whole genome shotgun (WGS) entry which is preliminary data.</text>
</comment>
<name>W4P8N3_9BACE</name>
<accession>W4P8N3</accession>
<protein>
    <submittedName>
        <fullName evidence="2">Uncharacterized protein</fullName>
    </submittedName>
</protein>
<evidence type="ECO:0000313" key="2">
    <source>
        <dbReference type="EMBL" id="GAE15514.1"/>
    </source>
</evidence>
<dbReference type="AlphaFoldDB" id="W4P8N3"/>
<evidence type="ECO:0000256" key="1">
    <source>
        <dbReference type="SAM" id="Phobius"/>
    </source>
</evidence>
<feature type="transmembrane region" description="Helical" evidence="1">
    <location>
        <begin position="6"/>
        <end position="23"/>
    </location>
</feature>
<gene>
    <name evidence="2" type="ORF">JCM6292_1802</name>
</gene>
<keyword evidence="1" id="KW-0472">Membrane</keyword>
<dbReference type="EMBL" id="BAIQ01000017">
    <property type="protein sequence ID" value="GAE15514.1"/>
    <property type="molecule type" value="Genomic_DNA"/>
</dbReference>
<evidence type="ECO:0000313" key="3">
    <source>
        <dbReference type="Proteomes" id="UP000018861"/>
    </source>
</evidence>
<reference evidence="2 3" key="1">
    <citation type="journal article" date="2014" name="Genome Announc.">
        <title>Draft Genome Sequences of Three Strains of Bacteroides pyogenes Isolated from a Cat and Swine.</title>
        <authorList>
            <person name="Sakamoto M."/>
            <person name="Oshima K."/>
            <person name="Suda W."/>
            <person name="Kitamura K."/>
            <person name="Iida T."/>
            <person name="Hattori M."/>
            <person name="Ohkuma M."/>
        </authorList>
    </citation>
    <scope>NUCLEOTIDE SEQUENCE [LARGE SCALE GENOMIC DNA]</scope>
    <source>
        <strain evidence="2 3">JCM 6292</strain>
    </source>
</reference>
<keyword evidence="1" id="KW-1133">Transmembrane helix</keyword>
<organism evidence="2 3">
    <name type="scientific">Bacteroides pyogenes JCM 6292</name>
    <dbReference type="NCBI Taxonomy" id="1235809"/>
    <lineage>
        <taxon>Bacteria</taxon>
        <taxon>Pseudomonadati</taxon>
        <taxon>Bacteroidota</taxon>
        <taxon>Bacteroidia</taxon>
        <taxon>Bacteroidales</taxon>
        <taxon>Bacteroidaceae</taxon>
        <taxon>Bacteroides</taxon>
    </lineage>
</organism>
<feature type="transmembrane region" description="Helical" evidence="1">
    <location>
        <begin position="35"/>
        <end position="52"/>
    </location>
</feature>
<proteinExistence type="predicted"/>